<comment type="caution">
    <text evidence="2">The sequence shown here is derived from an EMBL/GenBank/DDBJ whole genome shotgun (WGS) entry which is preliminary data.</text>
</comment>
<accession>A0AAD8Q3K9</accession>
<proteinExistence type="predicted"/>
<dbReference type="AlphaFoldDB" id="A0AAD8Q3K9"/>
<dbReference type="EMBL" id="JAHLJV010000016">
    <property type="protein sequence ID" value="KAK1595215.1"/>
    <property type="molecule type" value="Genomic_DNA"/>
</dbReference>
<keyword evidence="3" id="KW-1185">Reference proteome</keyword>
<evidence type="ECO:0000313" key="2">
    <source>
        <dbReference type="EMBL" id="KAK1595215.1"/>
    </source>
</evidence>
<feature type="compositionally biased region" description="Polar residues" evidence="1">
    <location>
        <begin position="64"/>
        <end position="73"/>
    </location>
</feature>
<gene>
    <name evidence="2" type="ORF">LY79DRAFT_547051</name>
</gene>
<dbReference type="Proteomes" id="UP001230504">
    <property type="component" value="Unassembled WGS sequence"/>
</dbReference>
<dbReference type="GeneID" id="85441527"/>
<evidence type="ECO:0000256" key="1">
    <source>
        <dbReference type="SAM" id="MobiDB-lite"/>
    </source>
</evidence>
<name>A0AAD8Q3K9_9PEZI</name>
<feature type="region of interest" description="Disordered" evidence="1">
    <location>
        <begin position="48"/>
        <end position="73"/>
    </location>
</feature>
<feature type="compositionally biased region" description="Polar residues" evidence="1">
    <location>
        <begin position="48"/>
        <end position="57"/>
    </location>
</feature>
<dbReference type="RefSeq" id="XP_060416262.1">
    <property type="nucleotide sequence ID" value="XM_060557287.1"/>
</dbReference>
<organism evidence="2 3">
    <name type="scientific">Colletotrichum navitas</name>
    <dbReference type="NCBI Taxonomy" id="681940"/>
    <lineage>
        <taxon>Eukaryota</taxon>
        <taxon>Fungi</taxon>
        <taxon>Dikarya</taxon>
        <taxon>Ascomycota</taxon>
        <taxon>Pezizomycotina</taxon>
        <taxon>Sordariomycetes</taxon>
        <taxon>Hypocreomycetidae</taxon>
        <taxon>Glomerellales</taxon>
        <taxon>Glomerellaceae</taxon>
        <taxon>Colletotrichum</taxon>
        <taxon>Colletotrichum graminicola species complex</taxon>
    </lineage>
</organism>
<evidence type="ECO:0000313" key="3">
    <source>
        <dbReference type="Proteomes" id="UP001230504"/>
    </source>
</evidence>
<reference evidence="2" key="1">
    <citation type="submission" date="2021-06" db="EMBL/GenBank/DDBJ databases">
        <title>Comparative genomics, transcriptomics and evolutionary studies reveal genomic signatures of adaptation to plant cell wall in hemibiotrophic fungi.</title>
        <authorList>
            <consortium name="DOE Joint Genome Institute"/>
            <person name="Baroncelli R."/>
            <person name="Diaz J.F."/>
            <person name="Benocci T."/>
            <person name="Peng M."/>
            <person name="Battaglia E."/>
            <person name="Haridas S."/>
            <person name="Andreopoulos W."/>
            <person name="Labutti K."/>
            <person name="Pangilinan J."/>
            <person name="Floch G.L."/>
            <person name="Makela M.R."/>
            <person name="Henrissat B."/>
            <person name="Grigoriev I.V."/>
            <person name="Crouch J.A."/>
            <person name="De Vries R.P."/>
            <person name="Sukno S.A."/>
            <person name="Thon M.R."/>
        </authorList>
    </citation>
    <scope>NUCLEOTIDE SEQUENCE</scope>
    <source>
        <strain evidence="2">CBS 125086</strain>
    </source>
</reference>
<sequence>MTCQFIRANSASLSQLFWLIRGWVLFLIKSRCKSWSGPLCLTPLQGGSAAQGSNPSTAAPRRCAQSSILTRTM</sequence>
<protein>
    <submittedName>
        <fullName evidence="2">Uncharacterized protein</fullName>
    </submittedName>
</protein>